<dbReference type="eggNOG" id="COG4771">
    <property type="taxonomic scope" value="Bacteria"/>
</dbReference>
<feature type="signal peptide" evidence="14">
    <location>
        <begin position="1"/>
        <end position="24"/>
    </location>
</feature>
<evidence type="ECO:0008006" key="19">
    <source>
        <dbReference type="Google" id="ProtNLM"/>
    </source>
</evidence>
<comment type="subcellular location">
    <subcellularLocation>
        <location evidence="1 12">Cell outer membrane</location>
        <topology evidence="1 12">Multi-pass membrane protein</topology>
    </subcellularLocation>
</comment>
<sequence length="767" mass="82826">MSFRRARLLAGATLLAVLATPAFAQEETAPAPAVDEGEDIVVLGFGQARQVQTVTSDDLSRLTAGSSPLKALDKLPGVNFQSADAFGAYEWSTRISLRGFNQNQLGFTLDGVPLGDMSYGNFNGLHISRAIISENVGTATVAQGAGALGEASVSNLGGTLLFTSRDPSDEFDIVASGTYGSDDTYRGFVRLETGDVTGNGLKGYLSYGYLEAGKWRGNGVQRQHQANAKLVKEFEDGSSITGFFNFSDRREQDYQDLSLGMIERLGYRSDNLAPDWATAVRMAQVYQNQATRAGSATAPLPFPTAGLTFPSPYQTVDDAYYDAAGLRQDYLAGVTFDGQLTEQLRVALTGYYHDNHGQGIWFTPYVPTPGGAPISIRTTEYDMNRGGAIARVTYETGPNRLEFGGWFESNAFRNARRFYGLADQSTPSRETKSFQSDPFATQFDVKFDTETYMYYVSDKLTLGDLTLSGGWKGLQVRNSARPIVSGGLATGDIEARDWFLPQVGAVYSIGGAEIFATFTQNMRAFGSAAVGLSPFATTQAGFDAIRDELKPEKSDTYELGGRLRAGAFQASVAGYYVNFTNRLLALTSGAGIVGNPVTLQNVGDVRNYGVEVTALYKPLPPVSLLASYSYNESEYRDDVLAADGSIVTATRGKTVVDSPKHMLKGEVVYDDGAFMGRVGANYMSKRYFTYTNDQSVPDRVLVDAAIGYTFQGEGFLDGFGVEASVTNLTDEDYVSTIGSNGFGGSGDNQTLLIGAPRQFFVTLRRGF</sequence>
<evidence type="ECO:0000313" key="17">
    <source>
        <dbReference type="EMBL" id="AHE52761.1"/>
    </source>
</evidence>
<evidence type="ECO:0000256" key="3">
    <source>
        <dbReference type="ARBA" id="ARBA00022452"/>
    </source>
</evidence>
<feature type="chain" id="PRO_5004785301" description="TonB-denpendent receptor" evidence="14">
    <location>
        <begin position="25"/>
        <end position="767"/>
    </location>
</feature>
<evidence type="ECO:0000256" key="12">
    <source>
        <dbReference type="PROSITE-ProRule" id="PRU01360"/>
    </source>
</evidence>
<evidence type="ECO:0000313" key="18">
    <source>
        <dbReference type="Proteomes" id="UP000018851"/>
    </source>
</evidence>
<keyword evidence="18" id="KW-1185">Reference proteome</keyword>
<evidence type="ECO:0000256" key="10">
    <source>
        <dbReference type="ARBA" id="ARBA00023136"/>
    </source>
</evidence>
<evidence type="ECO:0000256" key="4">
    <source>
        <dbReference type="ARBA" id="ARBA00022496"/>
    </source>
</evidence>
<comment type="similarity">
    <text evidence="12 13">Belongs to the TonB-dependent receptor family.</text>
</comment>
<proteinExistence type="inferred from homology"/>
<dbReference type="GO" id="GO:0015344">
    <property type="term" value="F:siderophore uptake transmembrane transporter activity"/>
    <property type="evidence" value="ECO:0007669"/>
    <property type="project" value="TreeGrafter"/>
</dbReference>
<dbReference type="InterPro" id="IPR039426">
    <property type="entry name" value="TonB-dep_rcpt-like"/>
</dbReference>
<dbReference type="Gene3D" id="2.170.130.10">
    <property type="entry name" value="TonB-dependent receptor, plug domain"/>
    <property type="match status" value="1"/>
</dbReference>
<dbReference type="STRING" id="1123269.NX02_05105"/>
<evidence type="ECO:0000259" key="16">
    <source>
        <dbReference type="Pfam" id="PF07715"/>
    </source>
</evidence>
<dbReference type="KEGG" id="ssan:NX02_05105"/>
<dbReference type="InterPro" id="IPR000531">
    <property type="entry name" value="Beta-barrel_TonB"/>
</dbReference>
<feature type="domain" description="TonB-dependent receptor plug" evidence="16">
    <location>
        <begin position="49"/>
        <end position="148"/>
    </location>
</feature>
<keyword evidence="6 14" id="KW-0732">Signal</keyword>
<evidence type="ECO:0000256" key="8">
    <source>
        <dbReference type="ARBA" id="ARBA00023065"/>
    </source>
</evidence>
<reference evidence="17 18" key="1">
    <citation type="submission" date="2013-07" db="EMBL/GenBank/DDBJ databases">
        <title>Completed genome of Sphingomonas sanxanigenens NX02.</title>
        <authorList>
            <person name="Ma T."/>
            <person name="Huang H."/>
            <person name="Wu M."/>
            <person name="Li X."/>
            <person name="Li G."/>
        </authorList>
    </citation>
    <scope>NUCLEOTIDE SEQUENCE [LARGE SCALE GENOMIC DNA]</scope>
    <source>
        <strain evidence="17 18">NX02</strain>
    </source>
</reference>
<dbReference type="PATRIC" id="fig|1123269.5.peg.993"/>
<keyword evidence="7" id="KW-0408">Iron</keyword>
<name>W0A6P8_9SPHN</name>
<keyword evidence="8" id="KW-0406">Ion transport</keyword>
<evidence type="ECO:0000256" key="7">
    <source>
        <dbReference type="ARBA" id="ARBA00023004"/>
    </source>
</evidence>
<dbReference type="HOGENOM" id="CLU_017621_1_0_5"/>
<dbReference type="InterPro" id="IPR037066">
    <property type="entry name" value="Plug_dom_sf"/>
</dbReference>
<evidence type="ECO:0000256" key="5">
    <source>
        <dbReference type="ARBA" id="ARBA00022692"/>
    </source>
</evidence>
<dbReference type="EMBL" id="CP006644">
    <property type="protein sequence ID" value="AHE52761.1"/>
    <property type="molecule type" value="Genomic_DNA"/>
</dbReference>
<keyword evidence="11 12" id="KW-0998">Cell outer membrane</keyword>
<protein>
    <recommendedName>
        <fullName evidence="19">TonB-denpendent receptor</fullName>
    </recommendedName>
</protein>
<evidence type="ECO:0000256" key="9">
    <source>
        <dbReference type="ARBA" id="ARBA00023077"/>
    </source>
</evidence>
<dbReference type="Pfam" id="PF07715">
    <property type="entry name" value="Plug"/>
    <property type="match status" value="1"/>
</dbReference>
<evidence type="ECO:0000256" key="6">
    <source>
        <dbReference type="ARBA" id="ARBA00022729"/>
    </source>
</evidence>
<dbReference type="PANTHER" id="PTHR32552">
    <property type="entry name" value="FERRICHROME IRON RECEPTOR-RELATED"/>
    <property type="match status" value="1"/>
</dbReference>
<evidence type="ECO:0000256" key="11">
    <source>
        <dbReference type="ARBA" id="ARBA00023237"/>
    </source>
</evidence>
<keyword evidence="5 12" id="KW-0812">Transmembrane</keyword>
<dbReference type="SUPFAM" id="SSF56935">
    <property type="entry name" value="Porins"/>
    <property type="match status" value="1"/>
</dbReference>
<dbReference type="OrthoDB" id="7229372at2"/>
<keyword evidence="2 12" id="KW-0813">Transport</keyword>
<evidence type="ECO:0000256" key="14">
    <source>
        <dbReference type="SAM" id="SignalP"/>
    </source>
</evidence>
<keyword evidence="4" id="KW-0410">Iron transport</keyword>
<keyword evidence="10 12" id="KW-0472">Membrane</keyword>
<dbReference type="Gene3D" id="2.40.170.20">
    <property type="entry name" value="TonB-dependent receptor, beta-barrel domain"/>
    <property type="match status" value="1"/>
</dbReference>
<keyword evidence="9 13" id="KW-0798">TonB box</keyword>
<dbReference type="GO" id="GO:0009279">
    <property type="term" value="C:cell outer membrane"/>
    <property type="evidence" value="ECO:0007669"/>
    <property type="project" value="UniProtKB-SubCell"/>
</dbReference>
<keyword evidence="3 12" id="KW-1134">Transmembrane beta strand</keyword>
<dbReference type="Proteomes" id="UP000018851">
    <property type="component" value="Chromosome"/>
</dbReference>
<dbReference type="Pfam" id="PF00593">
    <property type="entry name" value="TonB_dep_Rec_b-barrel"/>
    <property type="match status" value="1"/>
</dbReference>
<gene>
    <name evidence="17" type="ORF">NX02_05105</name>
</gene>
<organism evidence="17 18">
    <name type="scientific">Sphingomonas sanxanigenens DSM 19645 = NX02</name>
    <dbReference type="NCBI Taxonomy" id="1123269"/>
    <lineage>
        <taxon>Bacteria</taxon>
        <taxon>Pseudomonadati</taxon>
        <taxon>Pseudomonadota</taxon>
        <taxon>Alphaproteobacteria</taxon>
        <taxon>Sphingomonadales</taxon>
        <taxon>Sphingomonadaceae</taxon>
        <taxon>Sphingomonas</taxon>
    </lineage>
</organism>
<accession>W0A6P8</accession>
<dbReference type="RefSeq" id="WP_025291057.1">
    <property type="nucleotide sequence ID" value="NZ_CP006644.1"/>
</dbReference>
<feature type="domain" description="TonB-dependent receptor-like beta-barrel" evidence="15">
    <location>
        <begin position="305"/>
        <end position="728"/>
    </location>
</feature>
<evidence type="ECO:0000256" key="13">
    <source>
        <dbReference type="RuleBase" id="RU003357"/>
    </source>
</evidence>
<dbReference type="PANTHER" id="PTHR32552:SF89">
    <property type="entry name" value="CATECHOLATE SIDEROPHORE RECEPTOR FIU"/>
    <property type="match status" value="1"/>
</dbReference>
<dbReference type="AlphaFoldDB" id="W0A6P8"/>
<dbReference type="InterPro" id="IPR036942">
    <property type="entry name" value="Beta-barrel_TonB_sf"/>
</dbReference>
<evidence type="ECO:0000256" key="2">
    <source>
        <dbReference type="ARBA" id="ARBA00022448"/>
    </source>
</evidence>
<evidence type="ECO:0000259" key="15">
    <source>
        <dbReference type="Pfam" id="PF00593"/>
    </source>
</evidence>
<dbReference type="PROSITE" id="PS52016">
    <property type="entry name" value="TONB_DEPENDENT_REC_3"/>
    <property type="match status" value="1"/>
</dbReference>
<evidence type="ECO:0000256" key="1">
    <source>
        <dbReference type="ARBA" id="ARBA00004571"/>
    </source>
</evidence>
<dbReference type="InterPro" id="IPR012910">
    <property type="entry name" value="Plug_dom"/>
</dbReference>